<dbReference type="KEGG" id="ado:A6F68_02648"/>
<dbReference type="AlphaFoldDB" id="A0A1B2AG73"/>
<sequence length="149" mass="17216">MSPEDYVFVFEQYCLAPTNKDSDTILTRLRAVLSFYRHPRFSDLAESKGDMLLFQYGVYDWGSGPCFELDLNRQFIEQERDDDDDVFSQFHLNCYYAADERLTALGKDSRWCPDLSELDQFAVWVEGHTVLAAVATLSRLSTEVTCELL</sequence>
<accession>A0A1B2AG73</accession>
<evidence type="ECO:0000313" key="2">
    <source>
        <dbReference type="Proteomes" id="UP000092932"/>
    </source>
</evidence>
<gene>
    <name evidence="1" type="ORF">A6F68_02648</name>
</gene>
<protein>
    <submittedName>
        <fullName evidence="1">Uncharacterized protein</fullName>
    </submittedName>
</protein>
<organism evidence="1 2">
    <name type="scientific">Tsuneonella dongtanensis</name>
    <dbReference type="NCBI Taxonomy" id="692370"/>
    <lineage>
        <taxon>Bacteria</taxon>
        <taxon>Pseudomonadati</taxon>
        <taxon>Pseudomonadota</taxon>
        <taxon>Alphaproteobacteria</taxon>
        <taxon>Sphingomonadales</taxon>
        <taxon>Erythrobacteraceae</taxon>
        <taxon>Tsuneonella</taxon>
    </lineage>
</organism>
<dbReference type="EMBL" id="CP016591">
    <property type="protein sequence ID" value="ANY21142.1"/>
    <property type="molecule type" value="Genomic_DNA"/>
</dbReference>
<name>A0A1B2AG73_9SPHN</name>
<reference evidence="1 2" key="1">
    <citation type="submission" date="2016-07" db="EMBL/GenBank/DDBJ databases">
        <title>Complete genome sequence of Altererythrobacter dongtanensis KCTC 22672, a type strain with esterase isolated from tidal flat.</title>
        <authorList>
            <person name="Cheng H."/>
            <person name="Wu Y.-H."/>
            <person name="Zhou P."/>
            <person name="Huo Y.-Y."/>
            <person name="Wang C.-S."/>
            <person name="Xu X.-W."/>
        </authorList>
    </citation>
    <scope>NUCLEOTIDE SEQUENCE [LARGE SCALE GENOMIC DNA]</scope>
    <source>
        <strain evidence="1 2">KCTC 22672</strain>
    </source>
</reference>
<proteinExistence type="predicted"/>
<dbReference type="Proteomes" id="UP000092932">
    <property type="component" value="Chromosome"/>
</dbReference>
<evidence type="ECO:0000313" key="1">
    <source>
        <dbReference type="EMBL" id="ANY21142.1"/>
    </source>
</evidence>
<keyword evidence="2" id="KW-1185">Reference proteome</keyword>